<dbReference type="PANTHER" id="PTHR33219">
    <property type="entry name" value="YLMG HOMOLOG PROTEIN 2, CHLOROPLASTIC"/>
    <property type="match status" value="1"/>
</dbReference>
<dbReference type="Pfam" id="PF02325">
    <property type="entry name" value="CCB3_YggT"/>
    <property type="match status" value="1"/>
</dbReference>
<sequence>MMAFLGPRIEILFSRGKSSPGLKRVSPGPLARPTRNPSPVRITAVLDASHAETLLMPVSLESIQSAAPWFSHASFLLLAGLDGHGPPWLPLAQLLAGPGLAIYNFLLIVRIVLTWYPKADLDKLPLKLAVVPTEFLLAPTRKVFPPEGGVDVSPIVWFAILSLTRELLVGQQGFLVLLSGN</sequence>
<dbReference type="EMBL" id="HBGH01003197">
    <property type="protein sequence ID" value="CAD9228055.1"/>
    <property type="molecule type" value="Transcribed_RNA"/>
</dbReference>
<evidence type="ECO:0000313" key="1">
    <source>
        <dbReference type="EMBL" id="CAD9228055.1"/>
    </source>
</evidence>
<reference evidence="1" key="1">
    <citation type="submission" date="2021-01" db="EMBL/GenBank/DDBJ databases">
        <authorList>
            <person name="Corre E."/>
            <person name="Pelletier E."/>
            <person name="Niang G."/>
            <person name="Scheremetjew M."/>
            <person name="Finn R."/>
            <person name="Kale V."/>
            <person name="Holt S."/>
            <person name="Cochrane G."/>
            <person name="Meng A."/>
            <person name="Brown T."/>
            <person name="Cohen L."/>
        </authorList>
    </citation>
    <scope>NUCLEOTIDE SEQUENCE</scope>
    <source>
        <strain evidence="1">SAG 36.94</strain>
    </source>
</reference>
<dbReference type="AlphaFoldDB" id="A0A7S1T879"/>
<dbReference type="InterPro" id="IPR003425">
    <property type="entry name" value="CCB3/YggT"/>
</dbReference>
<proteinExistence type="predicted"/>
<evidence type="ECO:0008006" key="2">
    <source>
        <dbReference type="Google" id="ProtNLM"/>
    </source>
</evidence>
<name>A0A7S1T879_9RHOD</name>
<organism evidence="1">
    <name type="scientific">Compsopogon caeruleus</name>
    <dbReference type="NCBI Taxonomy" id="31354"/>
    <lineage>
        <taxon>Eukaryota</taxon>
        <taxon>Rhodophyta</taxon>
        <taxon>Compsopogonophyceae</taxon>
        <taxon>Compsopogonales</taxon>
        <taxon>Compsopogonaceae</taxon>
        <taxon>Compsopogon</taxon>
    </lineage>
</organism>
<dbReference type="PANTHER" id="PTHR33219:SF14">
    <property type="entry name" value="PROTEIN COFACTOR ASSEMBLY OF COMPLEX C SUBUNIT B CCB3, CHLOROPLASTIC-RELATED"/>
    <property type="match status" value="1"/>
</dbReference>
<gene>
    <name evidence="1" type="ORF">CCAE0312_LOCUS1723</name>
</gene>
<protein>
    <recommendedName>
        <fullName evidence="2">YggT family protein</fullName>
    </recommendedName>
</protein>
<dbReference type="GO" id="GO:0016020">
    <property type="term" value="C:membrane"/>
    <property type="evidence" value="ECO:0007669"/>
    <property type="project" value="InterPro"/>
</dbReference>
<accession>A0A7S1T879</accession>